<gene>
    <name evidence="4" type="ORF">GQ26_0490440</name>
</gene>
<evidence type="ECO:0000313" key="4">
    <source>
        <dbReference type="EMBL" id="KFX42100.1"/>
    </source>
</evidence>
<reference evidence="4" key="2">
    <citation type="journal article" date="2014" name="PLoS Genet.">
        <title>Signature gene expression reveals novel clues to the molecular mechanisms of dimorphic transition in Penicillium marneffei.</title>
        <authorList>
            <person name="Yang E."/>
            <person name="Wang G."/>
            <person name="Cai J."/>
            <person name="Woo P.C."/>
            <person name="Lau S.K."/>
            <person name="Yuen K.-Y."/>
            <person name="Chow W.-N."/>
            <person name="Lin X."/>
        </authorList>
    </citation>
    <scope>NUCLEOTIDE SEQUENCE</scope>
    <source>
        <strain evidence="4">PM1</strain>
    </source>
</reference>
<protein>
    <submittedName>
        <fullName evidence="4">Uncharacterized protein</fullName>
    </submittedName>
</protein>
<comment type="similarity">
    <text evidence="1">Belongs to the STIG1 family.</text>
</comment>
<evidence type="ECO:0000256" key="3">
    <source>
        <dbReference type="SAM" id="SignalP"/>
    </source>
</evidence>
<evidence type="ECO:0000256" key="1">
    <source>
        <dbReference type="ARBA" id="ARBA00006010"/>
    </source>
</evidence>
<dbReference type="AlphaFoldDB" id="A0A093UQA8"/>
<dbReference type="HOGENOM" id="CLU_1246088_0_0_1"/>
<dbReference type="Pfam" id="PF04885">
    <property type="entry name" value="Stig1"/>
    <property type="match status" value="1"/>
</dbReference>
<dbReference type="EMBL" id="JPOX01000049">
    <property type="protein sequence ID" value="KFX42100.1"/>
    <property type="molecule type" value="Genomic_DNA"/>
</dbReference>
<proteinExistence type="inferred from homology"/>
<feature type="signal peptide" evidence="3">
    <location>
        <begin position="1"/>
        <end position="17"/>
    </location>
</feature>
<comment type="caution">
    <text evidence="4">The sequence shown here is derived from an EMBL/GenBank/DDBJ whole genome shotgun (WGS) entry which is preliminary data.</text>
</comment>
<name>A0A093UQA8_TALMA</name>
<organism evidence="4">
    <name type="scientific">Talaromyces marneffei PM1</name>
    <dbReference type="NCBI Taxonomy" id="1077442"/>
    <lineage>
        <taxon>Eukaryota</taxon>
        <taxon>Fungi</taxon>
        <taxon>Dikarya</taxon>
        <taxon>Ascomycota</taxon>
        <taxon>Pezizomycotina</taxon>
        <taxon>Eurotiomycetes</taxon>
        <taxon>Eurotiomycetidae</taxon>
        <taxon>Eurotiales</taxon>
        <taxon>Trichocomaceae</taxon>
        <taxon>Talaromyces</taxon>
        <taxon>Talaromyces sect. Talaromyces</taxon>
    </lineage>
</organism>
<dbReference type="InterPro" id="IPR006969">
    <property type="entry name" value="Stig-like"/>
</dbReference>
<keyword evidence="2 3" id="KW-0732">Signal</keyword>
<accession>A0A093UQA8</accession>
<feature type="chain" id="PRO_5001892335" evidence="3">
    <location>
        <begin position="18"/>
        <end position="222"/>
    </location>
</feature>
<reference key="1">
    <citation type="journal article" date="2014" name="PLoS Genet.">
        <title>Signature Gene Expression Reveals Novel Clues to the Molecular Mechanisms of Dimorphic Transition in Penicillium marneffei.</title>
        <authorList>
            <person name="Yang E."/>
            <person name="Wang G."/>
            <person name="Cai J."/>
            <person name="Woo P.C."/>
            <person name="Lau S.K."/>
            <person name="Yuen K.-Y."/>
            <person name="Chow W.-N."/>
            <person name="Lin X."/>
        </authorList>
    </citation>
    <scope>NUCLEOTIDE SEQUENCE [LARGE SCALE GENOMIC DNA]</scope>
    <source>
        <strain>PM1</strain>
    </source>
</reference>
<sequence>MLLFIFAWVILTATTYCQTEASVDNASLAVAPKLPFPCISKFGLKDCKDGTPNCCGGNCVNTQTDETNCGTCGHHCTAAAPECCGGTCTDTQTDALNCGMCGHAIYRQILRTVERVELLVPALHRTVVVERVQIYRQIKRTVEHAEMLGTCSCTGTQGHFFCQFPLPNGQCCNGATSQKCTGQGCCPPGRTCPNDNTVPAADKTCCASSTQCVQIGMTFQCQ</sequence>
<evidence type="ECO:0000256" key="2">
    <source>
        <dbReference type="ARBA" id="ARBA00022729"/>
    </source>
</evidence>